<dbReference type="PROSITE" id="PS50808">
    <property type="entry name" value="ZF_BED"/>
    <property type="match status" value="1"/>
</dbReference>
<keyword evidence="2 4" id="KW-0863">Zinc-finger</keyword>
<evidence type="ECO:0000256" key="4">
    <source>
        <dbReference type="PROSITE-ProRule" id="PRU00027"/>
    </source>
</evidence>
<keyword evidence="8" id="KW-1185">Reference proteome</keyword>
<dbReference type="AlphaFoldDB" id="A0AA88V3B3"/>
<sequence>MLSIIWEPPPPLPTGLTPKETLLKDTLLNSWTSEVTEMEILEEHPNDDEEWKCPPADNRTPQILVIILSAETKPRIRQPWNKAVIIKMVDDAGEVGAGGSGNSCPLPPRPPKRKEETSTREPSQVWDHFQKIKGNTPSELDPVIAICKYCSKRYGYTGANGTSTLWSHIRYRCKKYSYEQAGNSKNQTKIRFEPKRQKSGMYEECRLALTEMIIINELPFDHVEG</sequence>
<dbReference type="GO" id="GO:1990837">
    <property type="term" value="F:sequence-specific double-stranded DNA binding"/>
    <property type="evidence" value="ECO:0007669"/>
    <property type="project" value="TreeGrafter"/>
</dbReference>
<dbReference type="InterPro" id="IPR053031">
    <property type="entry name" value="Cuticle_assoc_protein"/>
</dbReference>
<dbReference type="InterPro" id="IPR036236">
    <property type="entry name" value="Znf_C2H2_sf"/>
</dbReference>
<dbReference type="SMART" id="SM00614">
    <property type="entry name" value="ZnF_BED"/>
    <property type="match status" value="1"/>
</dbReference>
<keyword evidence="3" id="KW-0862">Zinc</keyword>
<gene>
    <name evidence="7" type="ORF">RJ639_020423</name>
</gene>
<keyword evidence="1" id="KW-0479">Metal-binding</keyword>
<evidence type="ECO:0000313" key="7">
    <source>
        <dbReference type="EMBL" id="KAK3000324.1"/>
    </source>
</evidence>
<evidence type="ECO:0000256" key="5">
    <source>
        <dbReference type="SAM" id="MobiDB-lite"/>
    </source>
</evidence>
<evidence type="ECO:0000256" key="1">
    <source>
        <dbReference type="ARBA" id="ARBA00022723"/>
    </source>
</evidence>
<accession>A0AA88V3B3</accession>
<dbReference type="PANTHER" id="PTHR34396:SF27">
    <property type="entry name" value="OS08G0208700 PROTEIN"/>
    <property type="match status" value="1"/>
</dbReference>
<feature type="domain" description="BED-type" evidence="6">
    <location>
        <begin position="120"/>
        <end position="180"/>
    </location>
</feature>
<evidence type="ECO:0000256" key="2">
    <source>
        <dbReference type="ARBA" id="ARBA00022771"/>
    </source>
</evidence>
<feature type="region of interest" description="Disordered" evidence="5">
    <location>
        <begin position="96"/>
        <end position="124"/>
    </location>
</feature>
<evidence type="ECO:0000259" key="6">
    <source>
        <dbReference type="PROSITE" id="PS50808"/>
    </source>
</evidence>
<dbReference type="PANTHER" id="PTHR34396">
    <property type="entry name" value="OS03G0264950 PROTEIN-RELATED"/>
    <property type="match status" value="1"/>
</dbReference>
<organism evidence="7 8">
    <name type="scientific">Escallonia herrerae</name>
    <dbReference type="NCBI Taxonomy" id="1293975"/>
    <lineage>
        <taxon>Eukaryota</taxon>
        <taxon>Viridiplantae</taxon>
        <taxon>Streptophyta</taxon>
        <taxon>Embryophyta</taxon>
        <taxon>Tracheophyta</taxon>
        <taxon>Spermatophyta</taxon>
        <taxon>Magnoliopsida</taxon>
        <taxon>eudicotyledons</taxon>
        <taxon>Gunneridae</taxon>
        <taxon>Pentapetalae</taxon>
        <taxon>asterids</taxon>
        <taxon>campanulids</taxon>
        <taxon>Escalloniales</taxon>
        <taxon>Escalloniaceae</taxon>
        <taxon>Escallonia</taxon>
    </lineage>
</organism>
<dbReference type="GO" id="GO:0008270">
    <property type="term" value="F:zinc ion binding"/>
    <property type="evidence" value="ECO:0007669"/>
    <property type="project" value="UniProtKB-KW"/>
</dbReference>
<reference evidence="7" key="1">
    <citation type="submission" date="2022-12" db="EMBL/GenBank/DDBJ databases">
        <title>Draft genome assemblies for two species of Escallonia (Escalloniales).</title>
        <authorList>
            <person name="Chanderbali A."/>
            <person name="Dervinis C."/>
            <person name="Anghel I."/>
            <person name="Soltis D."/>
            <person name="Soltis P."/>
            <person name="Zapata F."/>
        </authorList>
    </citation>
    <scope>NUCLEOTIDE SEQUENCE</scope>
    <source>
        <strain evidence="7">UCBG64.0493</strain>
        <tissue evidence="7">Leaf</tissue>
    </source>
</reference>
<name>A0AA88V3B3_9ASTE</name>
<dbReference type="EMBL" id="JAVXUP010003036">
    <property type="protein sequence ID" value="KAK3000324.1"/>
    <property type="molecule type" value="Genomic_DNA"/>
</dbReference>
<dbReference type="Proteomes" id="UP001188597">
    <property type="component" value="Unassembled WGS sequence"/>
</dbReference>
<dbReference type="InterPro" id="IPR003656">
    <property type="entry name" value="Znf_BED"/>
</dbReference>
<evidence type="ECO:0000313" key="8">
    <source>
        <dbReference type="Proteomes" id="UP001188597"/>
    </source>
</evidence>
<proteinExistence type="predicted"/>
<comment type="caution">
    <text evidence="7">The sequence shown here is derived from an EMBL/GenBank/DDBJ whole genome shotgun (WGS) entry which is preliminary data.</text>
</comment>
<dbReference type="GO" id="GO:0006357">
    <property type="term" value="P:regulation of transcription by RNA polymerase II"/>
    <property type="evidence" value="ECO:0007669"/>
    <property type="project" value="TreeGrafter"/>
</dbReference>
<dbReference type="Pfam" id="PF02892">
    <property type="entry name" value="zf-BED"/>
    <property type="match status" value="1"/>
</dbReference>
<dbReference type="GO" id="GO:0005634">
    <property type="term" value="C:nucleus"/>
    <property type="evidence" value="ECO:0007669"/>
    <property type="project" value="TreeGrafter"/>
</dbReference>
<dbReference type="SUPFAM" id="SSF57667">
    <property type="entry name" value="beta-beta-alpha zinc fingers"/>
    <property type="match status" value="1"/>
</dbReference>
<protein>
    <recommendedName>
        <fullName evidence="6">BED-type domain-containing protein</fullName>
    </recommendedName>
</protein>
<evidence type="ECO:0000256" key="3">
    <source>
        <dbReference type="ARBA" id="ARBA00022833"/>
    </source>
</evidence>